<dbReference type="HAMAP" id="MF_00862">
    <property type="entry name" value="DabB"/>
    <property type="match status" value="1"/>
</dbReference>
<feature type="transmembrane region" description="Helical" evidence="7">
    <location>
        <begin position="449"/>
        <end position="470"/>
    </location>
</feature>
<dbReference type="GO" id="GO:0042773">
    <property type="term" value="P:ATP synthesis coupled electron transport"/>
    <property type="evidence" value="ECO:0007669"/>
    <property type="project" value="InterPro"/>
</dbReference>
<feature type="transmembrane region" description="Helical" evidence="7">
    <location>
        <begin position="35"/>
        <end position="54"/>
    </location>
</feature>
<evidence type="ECO:0000256" key="2">
    <source>
        <dbReference type="ARBA" id="ARBA00022448"/>
    </source>
</evidence>
<dbReference type="EMBL" id="DRHY01000127">
    <property type="protein sequence ID" value="HEC73863.1"/>
    <property type="molecule type" value="Genomic_DNA"/>
</dbReference>
<gene>
    <name evidence="7" type="primary">dabB</name>
    <name evidence="10" type="ORF">ENI26_05750</name>
</gene>
<comment type="caution">
    <text evidence="10">The sequence shown here is derived from an EMBL/GenBank/DDBJ whole genome shotgun (WGS) entry which is preliminary data.</text>
</comment>
<proteinExistence type="inferred from homology"/>
<evidence type="ECO:0000313" key="10">
    <source>
        <dbReference type="EMBL" id="HEC73863.1"/>
    </source>
</evidence>
<dbReference type="GO" id="GO:0005886">
    <property type="term" value="C:plasma membrane"/>
    <property type="evidence" value="ECO:0007669"/>
    <property type="project" value="UniProtKB-SubCell"/>
</dbReference>
<comment type="subcellular location">
    <subcellularLocation>
        <location evidence="7">Cell membrane</location>
        <topology evidence="7">Multi-pass membrane protein</topology>
    </subcellularLocation>
    <subcellularLocation>
        <location evidence="1">Endomembrane system</location>
        <topology evidence="1">Multi-pass membrane protein</topology>
    </subcellularLocation>
    <subcellularLocation>
        <location evidence="8">Membrane</location>
        <topology evidence="8">Multi-pass membrane protein</topology>
    </subcellularLocation>
</comment>
<dbReference type="InterPro" id="IPR003945">
    <property type="entry name" value="NU5C-like"/>
</dbReference>
<evidence type="ECO:0000256" key="6">
    <source>
        <dbReference type="ARBA" id="ARBA00023136"/>
    </source>
</evidence>
<feature type="transmembrane region" description="Helical" evidence="7">
    <location>
        <begin position="6"/>
        <end position="23"/>
    </location>
</feature>
<feature type="transmembrane region" description="Helical" evidence="7">
    <location>
        <begin position="271"/>
        <end position="294"/>
    </location>
</feature>
<evidence type="ECO:0000256" key="7">
    <source>
        <dbReference type="HAMAP-Rule" id="MF_00862"/>
    </source>
</evidence>
<feature type="transmembrane region" description="Helical" evidence="7">
    <location>
        <begin position="74"/>
        <end position="92"/>
    </location>
</feature>
<dbReference type="AlphaFoldDB" id="A0A7C1ZPR5"/>
<dbReference type="PANTHER" id="PTHR42829">
    <property type="entry name" value="NADH-UBIQUINONE OXIDOREDUCTASE CHAIN 5"/>
    <property type="match status" value="1"/>
</dbReference>
<evidence type="ECO:0000259" key="9">
    <source>
        <dbReference type="Pfam" id="PF00361"/>
    </source>
</evidence>
<feature type="transmembrane region" description="Helical" evidence="7">
    <location>
        <begin position="126"/>
        <end position="147"/>
    </location>
</feature>
<feature type="transmembrane region" description="Helical" evidence="7">
    <location>
        <begin position="386"/>
        <end position="404"/>
    </location>
</feature>
<dbReference type="GO" id="GO:0008137">
    <property type="term" value="F:NADH dehydrogenase (ubiquinone) activity"/>
    <property type="evidence" value="ECO:0007669"/>
    <property type="project" value="InterPro"/>
</dbReference>
<accession>A0A7C1ZPR5</accession>
<comment type="function">
    <text evidence="7">Part of an energy-coupled inorganic carbon pump.</text>
</comment>
<dbReference type="Pfam" id="PF00361">
    <property type="entry name" value="Proton_antipo_M"/>
    <property type="match status" value="1"/>
</dbReference>
<feature type="domain" description="NADH:quinone oxidoreductase/Mrp antiporter transmembrane" evidence="9">
    <location>
        <begin position="121"/>
        <end position="375"/>
    </location>
</feature>
<dbReference type="InterPro" id="IPR001750">
    <property type="entry name" value="ND/Mrp_TM"/>
</dbReference>
<evidence type="ECO:0000256" key="8">
    <source>
        <dbReference type="RuleBase" id="RU000320"/>
    </source>
</evidence>
<dbReference type="GO" id="GO:0003954">
    <property type="term" value="F:NADH dehydrogenase activity"/>
    <property type="evidence" value="ECO:0007669"/>
    <property type="project" value="TreeGrafter"/>
</dbReference>
<sequence>MHSVLSYSLLLFPIILGFGGWFQEKHFFSDSQKNSAVKITAILLVLTTITLSITYTIEPAYFVGPWFALTPVKLLMLLMVIFMTITLIKFSARYLQTEKNVDRYWRWLLLSLASVSIVILSNHLLLFWLGWVAISLCFHRLLLFYPDRPRAVLAAHKKFILARVAELLLLAAFIILYWSHDTLQISSLFAHYQQLISSGSELGMADKVAAVLIAFTALIKCAQLPVHGWLIQVVEAPTPISALLHAGIINLGGFLLISFAPLISLAKAAQWLLLILAGISLFISALVMMTRISVKVRLAWSTCAQMGLMLIECALGLYEIALLHLFTHSLYKAYAFLSSGDALQGYHLAQFSKPKKLGMTSAFITLFIAIISLTIVVFISRDVTPISIWLLVSLSFAMYFTTAIKKLFSKDVLFAVITVSVLLSFYWLGKSLVAYLVPEMPQAMMFSTMDIWITVVFISLYFTSIALSMYPNAALTKTLSRWFFSGLYLDESMTRLTLILWPVRLRNNAHRHPARHTQ</sequence>
<keyword evidence="3 7" id="KW-1003">Cell membrane</keyword>
<feature type="transmembrane region" description="Helical" evidence="7">
    <location>
        <begin position="242"/>
        <end position="265"/>
    </location>
</feature>
<feature type="transmembrane region" description="Helical" evidence="7">
    <location>
        <begin position="361"/>
        <end position="380"/>
    </location>
</feature>
<dbReference type="GO" id="GO:0015990">
    <property type="term" value="P:electron transport coupled proton transport"/>
    <property type="evidence" value="ECO:0007669"/>
    <property type="project" value="TreeGrafter"/>
</dbReference>
<evidence type="ECO:0000256" key="3">
    <source>
        <dbReference type="ARBA" id="ARBA00022475"/>
    </source>
</evidence>
<name>A0A7C1ZPR5_9GAMM</name>
<dbReference type="Proteomes" id="UP000886384">
    <property type="component" value="Unassembled WGS sequence"/>
</dbReference>
<reference evidence="10" key="1">
    <citation type="journal article" date="2020" name="mSystems">
        <title>Genome- and Community-Level Interaction Insights into Carbon Utilization and Element Cycling Functions of Hydrothermarchaeota in Hydrothermal Sediment.</title>
        <authorList>
            <person name="Zhou Z."/>
            <person name="Liu Y."/>
            <person name="Xu W."/>
            <person name="Pan J."/>
            <person name="Luo Z.H."/>
            <person name="Li M."/>
        </authorList>
    </citation>
    <scope>NUCLEOTIDE SEQUENCE [LARGE SCALE GENOMIC DNA]</scope>
    <source>
        <strain evidence="10">HyVt-380</strain>
    </source>
</reference>
<dbReference type="PRINTS" id="PR01434">
    <property type="entry name" value="NADHDHGNASE5"/>
</dbReference>
<protein>
    <recommendedName>
        <fullName evidence="7">Probable inorganic carbon transporter subunit DabB</fullName>
    </recommendedName>
</protein>
<keyword evidence="4 7" id="KW-0812">Transmembrane</keyword>
<organism evidence="10">
    <name type="scientific">Methylophaga aminisulfidivorans</name>
    <dbReference type="NCBI Taxonomy" id="230105"/>
    <lineage>
        <taxon>Bacteria</taxon>
        <taxon>Pseudomonadati</taxon>
        <taxon>Pseudomonadota</taxon>
        <taxon>Gammaproteobacteria</taxon>
        <taxon>Thiotrichales</taxon>
        <taxon>Piscirickettsiaceae</taxon>
        <taxon>Methylophaga</taxon>
    </lineage>
</organism>
<dbReference type="InterPro" id="IPR046396">
    <property type="entry name" value="Transporter_DabB"/>
</dbReference>
<keyword evidence="5 7" id="KW-1133">Transmembrane helix</keyword>
<dbReference type="PANTHER" id="PTHR42829:SF1">
    <property type="entry name" value="INORGANIC CARBON TRANSPORTER SUBUNIT DABB-RELATED"/>
    <property type="match status" value="1"/>
</dbReference>
<feature type="transmembrane region" description="Helical" evidence="7">
    <location>
        <begin position="306"/>
        <end position="327"/>
    </location>
</feature>
<evidence type="ECO:0000256" key="1">
    <source>
        <dbReference type="ARBA" id="ARBA00004127"/>
    </source>
</evidence>
<comment type="similarity">
    <text evidence="7">Belongs to the inorganic carbon transporter (TC 9.A.2) DabB family.</text>
</comment>
<dbReference type="GO" id="GO:0012505">
    <property type="term" value="C:endomembrane system"/>
    <property type="evidence" value="ECO:0007669"/>
    <property type="project" value="UniProtKB-SubCell"/>
</dbReference>
<feature type="transmembrane region" description="Helical" evidence="7">
    <location>
        <begin position="104"/>
        <end position="120"/>
    </location>
</feature>
<dbReference type="NCBIfam" id="NF006029">
    <property type="entry name" value="PRK08168.1"/>
    <property type="match status" value="1"/>
</dbReference>
<keyword evidence="2 7" id="KW-0813">Transport</keyword>
<evidence type="ECO:0000256" key="4">
    <source>
        <dbReference type="ARBA" id="ARBA00022692"/>
    </source>
</evidence>
<evidence type="ECO:0000256" key="5">
    <source>
        <dbReference type="ARBA" id="ARBA00022989"/>
    </source>
</evidence>
<comment type="subunit">
    <text evidence="7">Forms a complex with DabA.</text>
</comment>
<keyword evidence="6 7" id="KW-0472">Membrane</keyword>
<feature type="transmembrane region" description="Helical" evidence="7">
    <location>
        <begin position="411"/>
        <end position="429"/>
    </location>
</feature>
<feature type="transmembrane region" description="Helical" evidence="7">
    <location>
        <begin position="159"/>
        <end position="178"/>
    </location>
</feature>